<name>A0A1F5JRZ0_9BACT</name>
<dbReference type="STRING" id="1797768.A3C59_02160"/>
<evidence type="ECO:0000313" key="2">
    <source>
        <dbReference type="Proteomes" id="UP000176902"/>
    </source>
</evidence>
<evidence type="ECO:0000313" key="1">
    <source>
        <dbReference type="EMBL" id="OGE31421.1"/>
    </source>
</evidence>
<comment type="caution">
    <text evidence="1">The sequence shown here is derived from an EMBL/GenBank/DDBJ whole genome shotgun (WGS) entry which is preliminary data.</text>
</comment>
<proteinExistence type="predicted"/>
<dbReference type="AlphaFoldDB" id="A0A1F5JRZ0"/>
<gene>
    <name evidence="1" type="ORF">A3C59_02160</name>
</gene>
<reference evidence="1 2" key="1">
    <citation type="journal article" date="2016" name="Nat. Commun.">
        <title>Thousands of microbial genomes shed light on interconnected biogeochemical processes in an aquifer system.</title>
        <authorList>
            <person name="Anantharaman K."/>
            <person name="Brown C.T."/>
            <person name="Hug L.A."/>
            <person name="Sharon I."/>
            <person name="Castelle C.J."/>
            <person name="Probst A.J."/>
            <person name="Thomas B.C."/>
            <person name="Singh A."/>
            <person name="Wilkins M.J."/>
            <person name="Karaoz U."/>
            <person name="Brodie E.L."/>
            <person name="Williams K.H."/>
            <person name="Hubbard S.S."/>
            <person name="Banfield J.F."/>
        </authorList>
    </citation>
    <scope>NUCLEOTIDE SEQUENCE [LARGE SCALE GENOMIC DNA]</scope>
</reference>
<accession>A0A1F5JRZ0</accession>
<dbReference type="Proteomes" id="UP000176902">
    <property type="component" value="Unassembled WGS sequence"/>
</dbReference>
<sequence length="77" mass="8912">MKSPDIDTFTGEFGIPRYDLLINTQALTPLGRDHWQRGENFDMYQQRNRSSLARAVAQNVGHNTPRGHHVTRHGNRR</sequence>
<organism evidence="1 2">
    <name type="scientific">Candidatus Daviesbacteria bacterium RIFCSPHIGHO2_02_FULL_36_13</name>
    <dbReference type="NCBI Taxonomy" id="1797768"/>
    <lineage>
        <taxon>Bacteria</taxon>
        <taxon>Candidatus Daviesiibacteriota</taxon>
    </lineage>
</organism>
<dbReference type="EMBL" id="MFCV01000039">
    <property type="protein sequence ID" value="OGE31421.1"/>
    <property type="molecule type" value="Genomic_DNA"/>
</dbReference>
<protein>
    <submittedName>
        <fullName evidence="1">Uncharacterized protein</fullName>
    </submittedName>
</protein>